<dbReference type="EMBL" id="QKZR01000001">
    <property type="protein sequence ID" value="PZX44381.1"/>
    <property type="molecule type" value="Genomic_DNA"/>
</dbReference>
<proteinExistence type="inferred from homology"/>
<dbReference type="InterPro" id="IPR007837">
    <property type="entry name" value="DinB"/>
</dbReference>
<keyword evidence="5" id="KW-1185">Reference proteome</keyword>
<organism evidence="4 5">
    <name type="scientific">Nonlabens dokdonensis</name>
    <dbReference type="NCBI Taxonomy" id="328515"/>
    <lineage>
        <taxon>Bacteria</taxon>
        <taxon>Pseudomonadati</taxon>
        <taxon>Bacteroidota</taxon>
        <taxon>Flavobacteriia</taxon>
        <taxon>Flavobacteriales</taxon>
        <taxon>Flavobacteriaceae</taxon>
        <taxon>Nonlabens</taxon>
    </lineage>
</organism>
<dbReference type="Gene3D" id="1.20.120.450">
    <property type="entry name" value="dinb family like domain"/>
    <property type="match status" value="1"/>
</dbReference>
<gene>
    <name evidence="4" type="ORF">LX97_01392</name>
</gene>
<comment type="similarity">
    <text evidence="1">Belongs to the DinB family.</text>
</comment>
<evidence type="ECO:0000256" key="3">
    <source>
        <dbReference type="SAM" id="SignalP"/>
    </source>
</evidence>
<feature type="chain" id="PRO_5046484015" evidence="3">
    <location>
        <begin position="19"/>
        <end position="171"/>
    </location>
</feature>
<reference evidence="4 5" key="1">
    <citation type="submission" date="2018-06" db="EMBL/GenBank/DDBJ databases">
        <title>Genomic Encyclopedia of Archaeal and Bacterial Type Strains, Phase II (KMG-II): from individual species to whole genera.</title>
        <authorList>
            <person name="Goeker M."/>
        </authorList>
    </citation>
    <scope>NUCLEOTIDE SEQUENCE [LARGE SCALE GENOMIC DNA]</scope>
    <source>
        <strain evidence="4 5">DSM 17205</strain>
    </source>
</reference>
<evidence type="ECO:0000313" key="5">
    <source>
        <dbReference type="Proteomes" id="UP000248584"/>
    </source>
</evidence>
<dbReference type="InterPro" id="IPR034660">
    <property type="entry name" value="DinB/YfiT-like"/>
</dbReference>
<evidence type="ECO:0000256" key="2">
    <source>
        <dbReference type="ARBA" id="ARBA00022723"/>
    </source>
</evidence>
<protein>
    <submittedName>
        <fullName evidence="4">Damage-inducible protein DinB</fullName>
    </submittedName>
</protein>
<sequence>MQKLLLFCILLSISTTMAQQTTFKGAFLEKWNNSRDYILEVAEAMPEEYYDYKPTPKQMSFKEQLIHIQGNIMWLDRSYFSQEQVTGEPKDYNLLDKAALIQSLKNTFDDAYRSIDQTQESDLKETVKFFAGPKSKLQIMNLMQDHVSHHRGQLLVYLNLKGITPPGYSGW</sequence>
<dbReference type="Pfam" id="PF05163">
    <property type="entry name" value="DinB"/>
    <property type="match status" value="1"/>
</dbReference>
<dbReference type="Proteomes" id="UP000248584">
    <property type="component" value="Unassembled WGS sequence"/>
</dbReference>
<feature type="signal peptide" evidence="3">
    <location>
        <begin position="1"/>
        <end position="18"/>
    </location>
</feature>
<evidence type="ECO:0000313" key="4">
    <source>
        <dbReference type="EMBL" id="PZX44381.1"/>
    </source>
</evidence>
<comment type="caution">
    <text evidence="4">The sequence shown here is derived from an EMBL/GenBank/DDBJ whole genome shotgun (WGS) entry which is preliminary data.</text>
</comment>
<evidence type="ECO:0000256" key="1">
    <source>
        <dbReference type="ARBA" id="ARBA00008635"/>
    </source>
</evidence>
<accession>A0ABX5Q3A7</accession>
<name>A0ABX5Q3A7_9FLAO</name>
<keyword evidence="3" id="KW-0732">Signal</keyword>
<keyword evidence="2" id="KW-0479">Metal-binding</keyword>
<dbReference type="RefSeq" id="WP_015362231.1">
    <property type="nucleotide sequence ID" value="NZ_QKZR01000001.1"/>
</dbReference>
<dbReference type="SUPFAM" id="SSF109854">
    <property type="entry name" value="DinB/YfiT-like putative metalloenzymes"/>
    <property type="match status" value="1"/>
</dbReference>